<dbReference type="EMBL" id="MT774381">
    <property type="protein sequence ID" value="QOR58624.1"/>
    <property type="molecule type" value="Genomic_DNA"/>
</dbReference>
<sequence>MNAINIAIPSDDFSYLSGSVFLYIKNTITITTIVNIIQGRISAPCSDKEEPREYDV</sequence>
<dbReference type="GeneID" id="65129102"/>
<evidence type="ECO:0000313" key="1">
    <source>
        <dbReference type="EMBL" id="QOR58624.1"/>
    </source>
</evidence>
<reference evidence="1 2" key="1">
    <citation type="submission" date="2020-07" db="EMBL/GenBank/DDBJ databases">
        <title>Taxonomic proposal: Crassvirales, a new order of highly abundant and diverse bacterial viruses.</title>
        <authorList>
            <person name="Shkoporov A.N."/>
            <person name="Stockdale S.R."/>
            <person name="Guerin E."/>
            <person name="Ross R.P."/>
            <person name="Hill C."/>
        </authorList>
    </citation>
    <scope>NUCLEOTIDE SEQUENCE [LARGE SCALE GENOMIC DNA]</scope>
</reference>
<proteinExistence type="predicted"/>
<dbReference type="Proteomes" id="UP000594037">
    <property type="component" value="Segment"/>
</dbReference>
<dbReference type="KEGG" id="vg:65129102"/>
<name>A0A7M1RWZ5_9CAUD</name>
<dbReference type="RefSeq" id="YP_010110782.1">
    <property type="nucleotide sequence ID" value="NC_055874.1"/>
</dbReference>
<accession>A0A7M1RWZ5</accession>
<evidence type="ECO:0000313" key="2">
    <source>
        <dbReference type="Proteomes" id="UP000594037"/>
    </source>
</evidence>
<protein>
    <submittedName>
        <fullName evidence="1">Uncharacterized protein</fullName>
    </submittedName>
</protein>
<organism evidence="1 2">
    <name type="scientific">uncultured phage cr3_1</name>
    <dbReference type="NCBI Taxonomy" id="2772065"/>
    <lineage>
        <taxon>Viruses</taxon>
        <taxon>Duplodnaviria</taxon>
        <taxon>Heunggongvirae</taxon>
        <taxon>Uroviricota</taxon>
        <taxon>Caudoviricetes</taxon>
        <taxon>Crassvirales</taxon>
        <taxon>Intestiviridae</taxon>
        <taxon>Crudevirinae</taxon>
        <taxon>Diorhovirus</taxon>
        <taxon>Diorhovirus intestinalis</taxon>
    </lineage>
</organism>
<keyword evidence="2" id="KW-1185">Reference proteome</keyword>